<feature type="domain" description="Helicase C-terminal" evidence="4">
    <location>
        <begin position="1"/>
        <end position="104"/>
    </location>
</feature>
<keyword evidence="5" id="KW-0378">Hydrolase</keyword>
<dbReference type="GO" id="GO:0005634">
    <property type="term" value="C:nucleus"/>
    <property type="evidence" value="ECO:0007669"/>
    <property type="project" value="TreeGrafter"/>
</dbReference>
<dbReference type="SUPFAM" id="SSF52540">
    <property type="entry name" value="P-loop containing nucleoside triphosphate hydrolases"/>
    <property type="match status" value="1"/>
</dbReference>
<reference evidence="5" key="1">
    <citation type="submission" date="2015-07" db="EMBL/GenBank/DDBJ databases">
        <title>Adaptation to a free-living lifestyle via gene acquisitions in the diplomonad Trepomonas sp. PC1.</title>
        <authorList>
            <person name="Xu F."/>
            <person name="Jerlstrom-Hultqvist J."/>
            <person name="Kolisko M."/>
            <person name="Simpson A.G.B."/>
            <person name="Roger A.J."/>
            <person name="Svard S.G."/>
            <person name="Andersson J.O."/>
        </authorList>
    </citation>
    <scope>NUCLEOTIDE SEQUENCE</scope>
    <source>
        <strain evidence="5">PC1</strain>
    </source>
</reference>
<proteinExistence type="inferred from homology"/>
<dbReference type="PROSITE" id="PS51194">
    <property type="entry name" value="HELICASE_CTER"/>
    <property type="match status" value="1"/>
</dbReference>
<dbReference type="InterPro" id="IPR027417">
    <property type="entry name" value="P-loop_NTPase"/>
</dbReference>
<gene>
    <name evidence="5" type="ORF">TPC1_15259</name>
</gene>
<dbReference type="GO" id="GO:0043138">
    <property type="term" value="F:3'-5' DNA helicase activity"/>
    <property type="evidence" value="ECO:0007669"/>
    <property type="project" value="UniProtKB-EC"/>
</dbReference>
<comment type="catalytic activity">
    <reaction evidence="2">
        <text>Couples ATP hydrolysis with the unwinding of duplex DNA by translocating in the 3'-5' direction.</text>
        <dbReference type="EC" id="5.6.2.4"/>
    </reaction>
</comment>
<dbReference type="EC" id="5.6.2.4" evidence="3"/>
<dbReference type="GO" id="GO:0009378">
    <property type="term" value="F:four-way junction helicase activity"/>
    <property type="evidence" value="ECO:0007669"/>
    <property type="project" value="TreeGrafter"/>
</dbReference>
<dbReference type="AlphaFoldDB" id="A0A146K7W0"/>
<dbReference type="PANTHER" id="PTHR13710">
    <property type="entry name" value="DNA HELICASE RECQ FAMILY MEMBER"/>
    <property type="match status" value="1"/>
</dbReference>
<dbReference type="EMBL" id="GDID01003899">
    <property type="protein sequence ID" value="JAP92707.1"/>
    <property type="molecule type" value="Transcribed_RNA"/>
</dbReference>
<dbReference type="GO" id="GO:0005737">
    <property type="term" value="C:cytoplasm"/>
    <property type="evidence" value="ECO:0007669"/>
    <property type="project" value="TreeGrafter"/>
</dbReference>
<keyword evidence="5" id="KW-0547">Nucleotide-binding</keyword>
<dbReference type="InterPro" id="IPR001650">
    <property type="entry name" value="Helicase_C-like"/>
</dbReference>
<keyword evidence="5" id="KW-0067">ATP-binding</keyword>
<organism evidence="5">
    <name type="scientific">Trepomonas sp. PC1</name>
    <dbReference type="NCBI Taxonomy" id="1076344"/>
    <lineage>
        <taxon>Eukaryota</taxon>
        <taxon>Metamonada</taxon>
        <taxon>Diplomonadida</taxon>
        <taxon>Hexamitidae</taxon>
        <taxon>Hexamitinae</taxon>
        <taxon>Trepomonas</taxon>
    </lineage>
</organism>
<feature type="non-terminal residue" evidence="5">
    <location>
        <position position="1"/>
    </location>
</feature>
<evidence type="ECO:0000256" key="3">
    <source>
        <dbReference type="ARBA" id="ARBA00034808"/>
    </source>
</evidence>
<keyword evidence="5" id="KW-0347">Helicase</keyword>
<dbReference type="GO" id="GO:0005694">
    <property type="term" value="C:chromosome"/>
    <property type="evidence" value="ECO:0007669"/>
    <property type="project" value="TreeGrafter"/>
</dbReference>
<dbReference type="Gene3D" id="3.40.50.300">
    <property type="entry name" value="P-loop containing nucleotide triphosphate hydrolases"/>
    <property type="match status" value="1"/>
</dbReference>
<name>A0A146K7W0_9EUKA</name>
<sequence>TIAFAMGIDKASVGLVVHFCLPKSMEGFYQESGRAGRDGEQSYSLVLVDNVDVNFRTQNVTKEDEYDQFSYYSLLLMLQSQTCRRKQIHKYFKSGFPFEIQENCCDCCAQTIFKSLFGKQLLNNEGIVKGIEAQISSLKSRIERGSLNKLFQEGEEEEEREKPKISDLQKQIVELHRKFCAEAKKRMRVFTLDDLEIQMQKVVEYIKSKAKTENDIDECGKKVTAFMQRSKMAFSIKQLEMEVYRFFVGK</sequence>
<protein>
    <recommendedName>
        <fullName evidence="3">DNA 3'-5' helicase</fullName>
        <ecNumber evidence="3">5.6.2.4</ecNumber>
    </recommendedName>
</protein>
<dbReference type="Pfam" id="PF00271">
    <property type="entry name" value="Helicase_C"/>
    <property type="match status" value="1"/>
</dbReference>
<evidence type="ECO:0000259" key="4">
    <source>
        <dbReference type="PROSITE" id="PS51194"/>
    </source>
</evidence>
<evidence type="ECO:0000313" key="5">
    <source>
        <dbReference type="EMBL" id="JAP92707.1"/>
    </source>
</evidence>
<dbReference type="GO" id="GO:0000724">
    <property type="term" value="P:double-strand break repair via homologous recombination"/>
    <property type="evidence" value="ECO:0007669"/>
    <property type="project" value="TreeGrafter"/>
</dbReference>
<evidence type="ECO:0000256" key="2">
    <source>
        <dbReference type="ARBA" id="ARBA00034617"/>
    </source>
</evidence>
<evidence type="ECO:0000256" key="1">
    <source>
        <dbReference type="ARBA" id="ARBA00005446"/>
    </source>
</evidence>
<accession>A0A146K7W0</accession>
<comment type="similarity">
    <text evidence="1">Belongs to the helicase family. RecQ subfamily.</text>
</comment>
<dbReference type="PANTHER" id="PTHR13710:SF120">
    <property type="entry name" value="BIFUNCTIONAL 3'-5' EXONUCLEASE_ATP-DEPENDENT HELICASE WRN"/>
    <property type="match status" value="1"/>
</dbReference>